<name>A0A8S3T943_MYTED</name>
<dbReference type="EMBL" id="CAJPWZ010002045">
    <property type="protein sequence ID" value="CAG2230034.1"/>
    <property type="molecule type" value="Genomic_DNA"/>
</dbReference>
<protein>
    <submittedName>
        <fullName evidence="2">Uncharacterized protein</fullName>
    </submittedName>
</protein>
<gene>
    <name evidence="2" type="ORF">MEDL_42907</name>
</gene>
<sequence>MHDLKKAQSWRKGEAVLTQGCEINNRTRGHERLGITNDQRFYNLKICNITEYDFGIYLCETQQGNSVTTEGTKLIHSGMSVGKSLFNGLFATGFVLLCLSICGNCFFDKFRAALERRKERILDHENQNVQQRNAANNGSTNVTTLVENENVFSHYETINENEMIELPFPTTSQNAPNLSCATYKVQSLQPDNTSFEIIEYTSNKKTHT</sequence>
<reference evidence="2" key="1">
    <citation type="submission" date="2021-03" db="EMBL/GenBank/DDBJ databases">
        <authorList>
            <person name="Bekaert M."/>
        </authorList>
    </citation>
    <scope>NUCLEOTIDE SEQUENCE</scope>
</reference>
<keyword evidence="1" id="KW-0812">Transmembrane</keyword>
<accession>A0A8S3T943</accession>
<feature type="transmembrane region" description="Helical" evidence="1">
    <location>
        <begin position="85"/>
        <end position="107"/>
    </location>
</feature>
<proteinExistence type="predicted"/>
<evidence type="ECO:0000313" key="3">
    <source>
        <dbReference type="Proteomes" id="UP000683360"/>
    </source>
</evidence>
<evidence type="ECO:0000256" key="1">
    <source>
        <dbReference type="SAM" id="Phobius"/>
    </source>
</evidence>
<evidence type="ECO:0000313" key="2">
    <source>
        <dbReference type="EMBL" id="CAG2230034.1"/>
    </source>
</evidence>
<comment type="caution">
    <text evidence="2">The sequence shown here is derived from an EMBL/GenBank/DDBJ whole genome shotgun (WGS) entry which is preliminary data.</text>
</comment>
<dbReference type="SUPFAM" id="SSF48726">
    <property type="entry name" value="Immunoglobulin"/>
    <property type="match status" value="1"/>
</dbReference>
<dbReference type="Proteomes" id="UP000683360">
    <property type="component" value="Unassembled WGS sequence"/>
</dbReference>
<dbReference type="AlphaFoldDB" id="A0A8S3T943"/>
<keyword evidence="1" id="KW-0472">Membrane</keyword>
<dbReference type="InterPro" id="IPR036179">
    <property type="entry name" value="Ig-like_dom_sf"/>
</dbReference>
<organism evidence="2 3">
    <name type="scientific">Mytilus edulis</name>
    <name type="common">Blue mussel</name>
    <dbReference type="NCBI Taxonomy" id="6550"/>
    <lineage>
        <taxon>Eukaryota</taxon>
        <taxon>Metazoa</taxon>
        <taxon>Spiralia</taxon>
        <taxon>Lophotrochozoa</taxon>
        <taxon>Mollusca</taxon>
        <taxon>Bivalvia</taxon>
        <taxon>Autobranchia</taxon>
        <taxon>Pteriomorphia</taxon>
        <taxon>Mytilida</taxon>
        <taxon>Mytiloidea</taxon>
        <taxon>Mytilidae</taxon>
        <taxon>Mytilinae</taxon>
        <taxon>Mytilus</taxon>
    </lineage>
</organism>
<keyword evidence="3" id="KW-1185">Reference proteome</keyword>
<keyword evidence="1" id="KW-1133">Transmembrane helix</keyword>